<accession>A0A0J9WS75</accession>
<dbReference type="AlphaFoldDB" id="A0A0J9WS75"/>
<sequence>MSAQYNIMDHDKHGPITERFWADLQHQLQIGSQVGLENEQLRPQIGFLENRRDYLDAYEAMYRRMIENQDQIIRSLRLTVGGGSDSNNAADEIAIDPALSVNLFKYEISNSNSQASTVSENDTSAQSPENEGLQGSDV</sequence>
<evidence type="ECO:0000313" key="2">
    <source>
        <dbReference type="EMBL" id="KNB13792.1"/>
    </source>
</evidence>
<dbReference type="GeneID" id="28962083"/>
<dbReference type="Proteomes" id="UP000009097">
    <property type="component" value="Unassembled WGS sequence"/>
</dbReference>
<dbReference type="RefSeq" id="XP_018251837.1">
    <property type="nucleotide sequence ID" value="XM_018401251.1"/>
</dbReference>
<evidence type="ECO:0000313" key="3">
    <source>
        <dbReference type="EMBL" id="KNB15557.1"/>
    </source>
</evidence>
<feature type="region of interest" description="Disordered" evidence="1">
    <location>
        <begin position="112"/>
        <end position="138"/>
    </location>
</feature>
<name>A0A0J9WS75_FUSO4</name>
<reference evidence="2" key="2">
    <citation type="journal article" date="2010" name="Nature">
        <title>Comparative genomics reveals mobile pathogenicity chromosomes in Fusarium.</title>
        <authorList>
            <person name="Ma L.J."/>
            <person name="van der Does H.C."/>
            <person name="Borkovich K.A."/>
            <person name="Coleman J.J."/>
            <person name="Daboussi M.J."/>
            <person name="Di Pietro A."/>
            <person name="Dufresne M."/>
            <person name="Freitag M."/>
            <person name="Grabherr M."/>
            <person name="Henrissat B."/>
            <person name="Houterman P.M."/>
            <person name="Kang S."/>
            <person name="Shim W.B."/>
            <person name="Woloshuk C."/>
            <person name="Xie X."/>
            <person name="Xu J.R."/>
            <person name="Antoniw J."/>
            <person name="Baker S.E."/>
            <person name="Bluhm B.H."/>
            <person name="Breakspear A."/>
            <person name="Brown D.W."/>
            <person name="Butchko R.A."/>
            <person name="Chapman S."/>
            <person name="Coulson R."/>
            <person name="Coutinho P.M."/>
            <person name="Danchin E.G."/>
            <person name="Diener A."/>
            <person name="Gale L.R."/>
            <person name="Gardiner D.M."/>
            <person name="Goff S."/>
            <person name="Hammond-Kosack K.E."/>
            <person name="Hilburn K."/>
            <person name="Hua-Van A."/>
            <person name="Jonkers W."/>
            <person name="Kazan K."/>
            <person name="Kodira C.D."/>
            <person name="Koehrsen M."/>
            <person name="Kumar L."/>
            <person name="Lee Y.H."/>
            <person name="Li L."/>
            <person name="Manners J.M."/>
            <person name="Miranda-Saavedra D."/>
            <person name="Mukherjee M."/>
            <person name="Park G."/>
            <person name="Park J."/>
            <person name="Park S.Y."/>
            <person name="Proctor R.H."/>
            <person name="Regev A."/>
            <person name="Ruiz-Roldan M.C."/>
            <person name="Sain D."/>
            <person name="Sakthikumar S."/>
            <person name="Sykes S."/>
            <person name="Schwartz D.C."/>
            <person name="Turgeon B.G."/>
            <person name="Wapinski I."/>
            <person name="Yoder O."/>
            <person name="Young S."/>
            <person name="Zeng Q."/>
            <person name="Zhou S."/>
            <person name="Galagan J."/>
            <person name="Cuomo C.A."/>
            <person name="Kistler H.C."/>
            <person name="Rep M."/>
        </authorList>
    </citation>
    <scope>NUCLEOTIDE SEQUENCE [LARGE SCALE GENOMIC DNA]</scope>
    <source>
        <strain evidence="2">4287</strain>
    </source>
</reference>
<organism evidence="2 4">
    <name type="scientific">Fusarium oxysporum f. sp. lycopersici (strain 4287 / CBS 123668 / FGSC 9935 / NRRL 34936)</name>
    <name type="common">Fusarium vascular wilt of tomato</name>
    <dbReference type="NCBI Taxonomy" id="426428"/>
    <lineage>
        <taxon>Eukaryota</taxon>
        <taxon>Fungi</taxon>
        <taxon>Dikarya</taxon>
        <taxon>Ascomycota</taxon>
        <taxon>Pezizomycotina</taxon>
        <taxon>Sordariomycetes</taxon>
        <taxon>Hypocreomycetidae</taxon>
        <taxon>Hypocreales</taxon>
        <taxon>Nectriaceae</taxon>
        <taxon>Fusarium</taxon>
        <taxon>Fusarium oxysporum species complex</taxon>
    </lineage>
</organism>
<protein>
    <submittedName>
        <fullName evidence="2">Uncharacterized protein</fullName>
    </submittedName>
</protein>
<evidence type="ECO:0000313" key="4">
    <source>
        <dbReference type="Proteomes" id="UP000009097"/>
    </source>
</evidence>
<dbReference type="KEGG" id="fox:FOXG_21377"/>
<dbReference type="VEuPathDB" id="FungiDB:FOXG_20925"/>
<evidence type="ECO:0000256" key="1">
    <source>
        <dbReference type="SAM" id="MobiDB-lite"/>
    </source>
</evidence>
<feature type="compositionally biased region" description="Polar residues" evidence="1">
    <location>
        <begin position="112"/>
        <end position="129"/>
    </location>
</feature>
<proteinExistence type="predicted"/>
<dbReference type="GeneID" id="28961631"/>
<dbReference type="VEuPathDB" id="FungiDB:FOXG_21377"/>
<dbReference type="EMBL" id="DS231716">
    <property type="protein sequence ID" value="KNB15557.1"/>
    <property type="molecule type" value="Genomic_DNA"/>
</dbReference>
<gene>
    <name evidence="2" type="ORF">FOXG_20925</name>
    <name evidence="3" type="ORF">FOXG_21377</name>
</gene>
<dbReference type="EMBL" id="DS231713">
    <property type="protein sequence ID" value="KNB13792.1"/>
    <property type="molecule type" value="Genomic_DNA"/>
</dbReference>
<dbReference type="KEGG" id="fox:FOXG_20925"/>
<reference evidence="2" key="1">
    <citation type="submission" date="2007-04" db="EMBL/GenBank/DDBJ databases">
        <authorList>
            <consortium name="The Broad Institute Genome Sequencing Platform"/>
            <person name="Birren B."/>
            <person name="Lander E."/>
            <person name="Galagan J."/>
            <person name="Nusbaum C."/>
            <person name="Devon K."/>
            <person name="Ma L.-J."/>
            <person name="Jaffe D."/>
            <person name="Butler J."/>
            <person name="Alvarez P."/>
            <person name="Gnerre S."/>
            <person name="Grabherr M."/>
            <person name="Kleber M."/>
            <person name="Mauceli E."/>
            <person name="Brockman W."/>
            <person name="MacCallum I.A."/>
            <person name="Young S."/>
            <person name="LaButti K."/>
            <person name="DeCaprio D."/>
            <person name="Crawford M."/>
            <person name="Koehrsen M."/>
            <person name="Engels R."/>
            <person name="Montgomery P."/>
            <person name="Pearson M."/>
            <person name="Howarth C."/>
            <person name="Larson L."/>
            <person name="White J."/>
            <person name="O'Leary S."/>
            <person name="Kodira C."/>
            <person name="Zeng Q."/>
            <person name="Yandava C."/>
            <person name="Alvarado L."/>
            <person name="Kistler C."/>
            <person name="Shim W.-B."/>
            <person name="Kang S."/>
            <person name="Woloshuk C."/>
        </authorList>
    </citation>
    <scope>NUCLEOTIDE SEQUENCE</scope>
    <source>
        <strain evidence="2">4287</strain>
    </source>
</reference>
<dbReference type="RefSeq" id="XP_018253602.1">
    <property type="nucleotide sequence ID" value="XM_018401711.1"/>
</dbReference>